<keyword evidence="2" id="KW-0378">Hydrolase</keyword>
<dbReference type="EMBL" id="JAATEO010000006">
    <property type="protein sequence ID" value="NJP31816.1"/>
    <property type="molecule type" value="Genomic_DNA"/>
</dbReference>
<evidence type="ECO:0000313" key="3">
    <source>
        <dbReference type="Proteomes" id="UP000783871"/>
    </source>
</evidence>
<gene>
    <name evidence="2" type="ORF">HCJ94_07385</name>
</gene>
<evidence type="ECO:0000313" key="2">
    <source>
        <dbReference type="EMBL" id="NJP31816.1"/>
    </source>
</evidence>
<dbReference type="GO" id="GO:0016787">
    <property type="term" value="F:hydrolase activity"/>
    <property type="evidence" value="ECO:0007669"/>
    <property type="project" value="UniProtKB-KW"/>
</dbReference>
<feature type="domain" description="AB hydrolase-1" evidence="1">
    <location>
        <begin position="6"/>
        <end position="251"/>
    </location>
</feature>
<evidence type="ECO:0000259" key="1">
    <source>
        <dbReference type="Pfam" id="PF12697"/>
    </source>
</evidence>
<protein>
    <submittedName>
        <fullName evidence="2">Alpha/beta hydrolase</fullName>
    </submittedName>
</protein>
<dbReference type="PANTHER" id="PTHR43194:SF2">
    <property type="entry name" value="PEROXISOMAL MEMBRANE PROTEIN LPX1"/>
    <property type="match status" value="1"/>
</dbReference>
<dbReference type="InterPro" id="IPR050228">
    <property type="entry name" value="Carboxylesterase_BioH"/>
</dbReference>
<organism evidence="2 3">
    <name type="scientific">Micromonospora thermarum</name>
    <dbReference type="NCBI Taxonomy" id="2720024"/>
    <lineage>
        <taxon>Bacteria</taxon>
        <taxon>Bacillati</taxon>
        <taxon>Actinomycetota</taxon>
        <taxon>Actinomycetes</taxon>
        <taxon>Micromonosporales</taxon>
        <taxon>Micromonosporaceae</taxon>
        <taxon>Micromonospora</taxon>
    </lineage>
</organism>
<dbReference type="InterPro" id="IPR000073">
    <property type="entry name" value="AB_hydrolase_1"/>
</dbReference>
<accession>A0ABX0Z6F5</accession>
<comment type="caution">
    <text evidence="2">The sequence shown here is derived from an EMBL/GenBank/DDBJ whole genome shotgun (WGS) entry which is preliminary data.</text>
</comment>
<keyword evidence="3" id="KW-1185">Reference proteome</keyword>
<sequence length="262" mass="28922">MVATRVLFVHGLWIHARAWDPWLDLFRSAGYEAEAPGWPGDGETVTQTRQQPQRVAGYGVREITDHFTRIAGLGEPPIVIGHSFGGLVAQKLLASGLARAAVAIDPAPIKGVKALPFSQVWSALPVLYRKANRDRAVMLSRRQFRYAFGNALSREESDQLYDRWAIPGPGRPIFDLTSAKKDPASPVAVDLDDRNRGPLLIIGGGRDHTIPEVVARQAAGLYRPGGNTEYRKLDDRGHSLVFDSGWRDVAEPVLDWVRTRTA</sequence>
<dbReference type="InterPro" id="IPR029058">
    <property type="entry name" value="AB_hydrolase_fold"/>
</dbReference>
<dbReference type="Gene3D" id="3.40.50.1820">
    <property type="entry name" value="alpha/beta hydrolase"/>
    <property type="match status" value="1"/>
</dbReference>
<proteinExistence type="predicted"/>
<dbReference type="SUPFAM" id="SSF53474">
    <property type="entry name" value="alpha/beta-Hydrolases"/>
    <property type="match status" value="1"/>
</dbReference>
<dbReference type="PANTHER" id="PTHR43194">
    <property type="entry name" value="HYDROLASE ALPHA/BETA FOLD FAMILY"/>
    <property type="match status" value="1"/>
</dbReference>
<reference evidence="2 3" key="1">
    <citation type="submission" date="2020-03" db="EMBL/GenBank/DDBJ databases">
        <title>WGS of actinomycetes isolated from Thailand.</title>
        <authorList>
            <person name="Thawai C."/>
        </authorList>
    </citation>
    <scope>NUCLEOTIDE SEQUENCE [LARGE SCALE GENOMIC DNA]</scope>
    <source>
        <strain evidence="2 3">HSS6-12</strain>
    </source>
</reference>
<dbReference type="Proteomes" id="UP000783871">
    <property type="component" value="Unassembled WGS sequence"/>
</dbReference>
<name>A0ABX0Z6F5_9ACTN</name>
<dbReference type="Pfam" id="PF12697">
    <property type="entry name" value="Abhydrolase_6"/>
    <property type="match status" value="1"/>
</dbReference>